<comment type="similarity">
    <text evidence="1">Belongs to the CutA family.</text>
</comment>
<keyword evidence="3" id="KW-0812">Transmembrane</keyword>
<protein>
    <submittedName>
        <fullName evidence="4">CutA divalent cation tolerance homolog-like</fullName>
    </submittedName>
</protein>
<name>A0A6I9LVC1_PERMB</name>
<evidence type="ECO:0000256" key="2">
    <source>
        <dbReference type="ARBA" id="ARBA00011233"/>
    </source>
</evidence>
<dbReference type="GeneID" id="102917357"/>
<dbReference type="Proteomes" id="UP000694547">
    <property type="component" value="Chromosome 4"/>
</dbReference>
<reference evidence="4" key="3">
    <citation type="submission" date="2025-09" db="UniProtKB">
        <authorList>
            <consortium name="Ensembl"/>
        </authorList>
    </citation>
    <scope>IDENTIFICATION</scope>
</reference>
<dbReference type="GO" id="GO:0010038">
    <property type="term" value="P:response to metal ion"/>
    <property type="evidence" value="ECO:0007669"/>
    <property type="project" value="InterPro"/>
</dbReference>
<reference evidence="4 5" key="1">
    <citation type="submission" date="2018-10" db="EMBL/GenBank/DDBJ databases">
        <title>Improved assembly of the deer mouse Peromyscus maniculatus genome.</title>
        <authorList>
            <person name="Lassance J.-M."/>
            <person name="Hoekstra H.E."/>
        </authorList>
    </citation>
    <scope>NUCLEOTIDE SEQUENCE [LARGE SCALE GENOMIC DNA]</scope>
</reference>
<evidence type="ECO:0000256" key="1">
    <source>
        <dbReference type="ARBA" id="ARBA00010169"/>
    </source>
</evidence>
<sequence>MDRPESRCPPPGSLRLFVLACLLILTAVLTYPMLRTISLWFHSSLTRSYVSGTYSIVFVNYPNEQIARDVARAILDKKLAASVNILPKTSSLYFWKGKIEESTEILLLIKTKTSKVSRLSTYMRLAHPFEIPEVFSIPMDQGDARYLKWLEEAMKEN</sequence>
<dbReference type="AlphaFoldDB" id="A0A6I9LVC1"/>
<feature type="transmembrane region" description="Helical" evidence="3">
    <location>
        <begin position="12"/>
        <end position="34"/>
    </location>
</feature>
<dbReference type="PANTHER" id="PTHR23419">
    <property type="entry name" value="DIVALENT CATION TOLERANCE CUTA-RELATED"/>
    <property type="match status" value="1"/>
</dbReference>
<comment type="subunit">
    <text evidence="2">Homotrimer.</text>
</comment>
<keyword evidence="3" id="KW-0472">Membrane</keyword>
<evidence type="ECO:0000313" key="4">
    <source>
        <dbReference type="Ensembl" id="ENSPEMP00000034700.1"/>
    </source>
</evidence>
<dbReference type="Gene3D" id="3.30.70.120">
    <property type="match status" value="1"/>
</dbReference>
<dbReference type="InterPro" id="IPR011322">
    <property type="entry name" value="N-reg_PII-like_a/b"/>
</dbReference>
<accession>A0A6I9LVC1</accession>
<organism evidence="4 5">
    <name type="scientific">Peromyscus maniculatus bairdii</name>
    <name type="common">Prairie deer mouse</name>
    <dbReference type="NCBI Taxonomy" id="230844"/>
    <lineage>
        <taxon>Eukaryota</taxon>
        <taxon>Metazoa</taxon>
        <taxon>Chordata</taxon>
        <taxon>Craniata</taxon>
        <taxon>Vertebrata</taxon>
        <taxon>Euteleostomi</taxon>
        <taxon>Mammalia</taxon>
        <taxon>Eutheria</taxon>
        <taxon>Euarchontoglires</taxon>
        <taxon>Glires</taxon>
        <taxon>Rodentia</taxon>
        <taxon>Myomorpha</taxon>
        <taxon>Muroidea</taxon>
        <taxon>Cricetidae</taxon>
        <taxon>Neotominae</taxon>
        <taxon>Peromyscus</taxon>
    </lineage>
</organism>
<evidence type="ECO:0000256" key="3">
    <source>
        <dbReference type="SAM" id="Phobius"/>
    </source>
</evidence>
<dbReference type="InterPro" id="IPR004323">
    <property type="entry name" value="Ion_tolerance_CutA"/>
</dbReference>
<reference evidence="4" key="2">
    <citation type="submission" date="2025-08" db="UniProtKB">
        <authorList>
            <consortium name="Ensembl"/>
        </authorList>
    </citation>
    <scope>IDENTIFICATION</scope>
</reference>
<proteinExistence type="inferred from homology"/>
<dbReference type="GeneTree" id="ENSGT00390000017030"/>
<keyword evidence="5" id="KW-1185">Reference proteome</keyword>
<dbReference type="OrthoDB" id="2017693at2759"/>
<evidence type="ECO:0000313" key="5">
    <source>
        <dbReference type="Proteomes" id="UP000694547"/>
    </source>
</evidence>
<dbReference type="PANTHER" id="PTHR23419:SF2">
    <property type="entry name" value="CUTA DIVALENT CATION TOLERANCE HOMOLOG-LIKE"/>
    <property type="match status" value="1"/>
</dbReference>
<dbReference type="GO" id="GO:0005507">
    <property type="term" value="F:copper ion binding"/>
    <property type="evidence" value="ECO:0007669"/>
    <property type="project" value="TreeGrafter"/>
</dbReference>
<dbReference type="SUPFAM" id="SSF54913">
    <property type="entry name" value="GlnB-like"/>
    <property type="match status" value="1"/>
</dbReference>
<gene>
    <name evidence="4" type="primary">LOC102917357</name>
</gene>
<keyword evidence="3" id="KW-1133">Transmembrane helix</keyword>
<dbReference type="Ensembl" id="ENSPEMT00000038076.1">
    <property type="protein sequence ID" value="ENSPEMP00000034700.1"/>
    <property type="gene ID" value="ENSPEMG00000007769.2"/>
</dbReference>
<dbReference type="InterPro" id="IPR015867">
    <property type="entry name" value="N-reg_PII/ATP_PRibTrfase_C"/>
</dbReference>
<dbReference type="RefSeq" id="XP_006988795.1">
    <property type="nucleotide sequence ID" value="XM_006988733.4"/>
</dbReference>
<dbReference type="Pfam" id="PF03091">
    <property type="entry name" value="CutA1"/>
    <property type="match status" value="1"/>
</dbReference>
<dbReference type="FunFam" id="3.30.70.120:FF:000011">
    <property type="entry name" value="CutA divalent cation tolerance homolog-like"/>
    <property type="match status" value="1"/>
</dbReference>